<accession>A0ACC3AMA1</accession>
<name>A0ACC3AMA1_9EURO</name>
<organism evidence="1 2">
    <name type="scientific">Aspergillus melleus</name>
    <dbReference type="NCBI Taxonomy" id="138277"/>
    <lineage>
        <taxon>Eukaryota</taxon>
        <taxon>Fungi</taxon>
        <taxon>Dikarya</taxon>
        <taxon>Ascomycota</taxon>
        <taxon>Pezizomycotina</taxon>
        <taxon>Eurotiomycetes</taxon>
        <taxon>Eurotiomycetidae</taxon>
        <taxon>Eurotiales</taxon>
        <taxon>Aspergillaceae</taxon>
        <taxon>Aspergillus</taxon>
        <taxon>Aspergillus subgen. Circumdati</taxon>
    </lineage>
</organism>
<protein>
    <submittedName>
        <fullName evidence="1">Uncharacterized protein</fullName>
    </submittedName>
</protein>
<sequence>MPTLSTLLNCIPASSPSCLGSLSPERTTIMQHQPPCARKLSPVSRIRAAQIIRTGDALFAVEAPLRQCLAQLAPLMLCESEHRGKLGEGQLLVLWWLKIMACRNSEVYWRERVDVFRELGCLEILDGGWEAEVEVDEEEGDDDGDEDNGLEEEEEEEEERRNGSSPTSTPASNSAGKTTSKISTLLSRLLIPEQPKEHQMQHLASIPNTKNNQNKHRHPQVPKFGTPMPLARIIIANLHGLDSNHVLPKLPVQGECGICLYDFHVAGGSDARFAVMFHPTIHDHDTGHEADTPREREKKRKREIVQPKVQIQTLTKEDLWPGYDFTRLIWCKGSCGTSYHKECMGEWIHMMRTAKKPYKPSWPTCPSCRMDWIY</sequence>
<evidence type="ECO:0000313" key="1">
    <source>
        <dbReference type="EMBL" id="KAK1138623.1"/>
    </source>
</evidence>
<reference evidence="1 2" key="1">
    <citation type="journal article" date="2023" name="ACS Omega">
        <title>Identification of the Neoaspergillic Acid Biosynthesis Gene Cluster by Establishing an In Vitro CRISPR-Ribonucleoprotein Genetic System in Aspergillus melleus.</title>
        <authorList>
            <person name="Yuan B."/>
            <person name="Grau M.F."/>
            <person name="Murata R.M."/>
            <person name="Torok T."/>
            <person name="Venkateswaran K."/>
            <person name="Stajich J.E."/>
            <person name="Wang C.C.C."/>
        </authorList>
    </citation>
    <scope>NUCLEOTIDE SEQUENCE [LARGE SCALE GENOMIC DNA]</scope>
    <source>
        <strain evidence="1 2">IMV 1140</strain>
    </source>
</reference>
<dbReference type="EMBL" id="JAOPJF010000138">
    <property type="protein sequence ID" value="KAK1138623.1"/>
    <property type="molecule type" value="Genomic_DNA"/>
</dbReference>
<gene>
    <name evidence="1" type="ORF">N8T08_002153</name>
</gene>
<evidence type="ECO:0000313" key="2">
    <source>
        <dbReference type="Proteomes" id="UP001177260"/>
    </source>
</evidence>
<dbReference type="Proteomes" id="UP001177260">
    <property type="component" value="Unassembled WGS sequence"/>
</dbReference>
<proteinExistence type="predicted"/>
<comment type="caution">
    <text evidence="1">The sequence shown here is derived from an EMBL/GenBank/DDBJ whole genome shotgun (WGS) entry which is preliminary data.</text>
</comment>
<keyword evidence="2" id="KW-1185">Reference proteome</keyword>